<sequence>MLPMDKFSYDAATAISQGRRDRQEDALISDFPSGSGVGFAVLADGMGGHAAGDVASKIVVTEVFSELKLQSGDVAEMESRIGEILRDAAIGANDCVGLYSQERPDDQLMGATLLAPVLIEDRLFWISVGDSPFYLMRDGVLSRLNEDHAVGSQIDFLVASGLMERDEALNHPEQDSLTSVLVGEEIPQIDCPAKPFQLAEGDILVAASDGLLVLGEEDLARILRPLRHRPAEEIAAALMTAIENADDPHQDNVSLCVIRVVRPGTTAPVGVEDSLRRKVLRQDHGDVTIVARVSNRASATG</sequence>
<dbReference type="CDD" id="cd00143">
    <property type="entry name" value="PP2Cc"/>
    <property type="match status" value="1"/>
</dbReference>
<gene>
    <name evidence="2" type="ORF">NO357_13335</name>
</gene>
<dbReference type="RefSeq" id="WP_306736152.1">
    <property type="nucleotide sequence ID" value="NZ_JANHAX010000003.1"/>
</dbReference>
<reference evidence="2" key="1">
    <citation type="submission" date="2022-07" db="EMBL/GenBank/DDBJ databases">
        <authorList>
            <person name="Otstavnykh N."/>
            <person name="Isaeva M."/>
            <person name="Bystritskaya E."/>
        </authorList>
    </citation>
    <scope>NUCLEOTIDE SEQUENCE</scope>
    <source>
        <strain evidence="2">KCTC 52189</strain>
    </source>
</reference>
<keyword evidence="3" id="KW-1185">Reference proteome</keyword>
<dbReference type="SMART" id="SM00331">
    <property type="entry name" value="PP2C_SIG"/>
    <property type="match status" value="1"/>
</dbReference>
<accession>A0AAE3WCV7</accession>
<dbReference type="EMBL" id="JANHAX010000003">
    <property type="protein sequence ID" value="MDQ2090886.1"/>
    <property type="molecule type" value="Genomic_DNA"/>
</dbReference>
<evidence type="ECO:0000313" key="3">
    <source>
        <dbReference type="Proteomes" id="UP001226762"/>
    </source>
</evidence>
<dbReference type="Pfam" id="PF13672">
    <property type="entry name" value="PP2C_2"/>
    <property type="match status" value="1"/>
</dbReference>
<dbReference type="Proteomes" id="UP001226762">
    <property type="component" value="Unassembled WGS sequence"/>
</dbReference>
<evidence type="ECO:0000259" key="1">
    <source>
        <dbReference type="PROSITE" id="PS51746"/>
    </source>
</evidence>
<dbReference type="AlphaFoldDB" id="A0AAE3WCV7"/>
<dbReference type="PROSITE" id="PS51746">
    <property type="entry name" value="PPM_2"/>
    <property type="match status" value="1"/>
</dbReference>
<dbReference type="InterPro" id="IPR036457">
    <property type="entry name" value="PPM-type-like_dom_sf"/>
</dbReference>
<name>A0AAE3WCV7_9RHOB</name>
<organism evidence="2 3">
    <name type="scientific">Marimonas arenosa</name>
    <dbReference type="NCBI Taxonomy" id="1795305"/>
    <lineage>
        <taxon>Bacteria</taxon>
        <taxon>Pseudomonadati</taxon>
        <taxon>Pseudomonadota</taxon>
        <taxon>Alphaproteobacteria</taxon>
        <taxon>Rhodobacterales</taxon>
        <taxon>Paracoccaceae</taxon>
        <taxon>Marimonas</taxon>
    </lineage>
</organism>
<dbReference type="InterPro" id="IPR001932">
    <property type="entry name" value="PPM-type_phosphatase-like_dom"/>
</dbReference>
<dbReference type="SMART" id="SM00332">
    <property type="entry name" value="PP2Cc"/>
    <property type="match status" value="1"/>
</dbReference>
<proteinExistence type="predicted"/>
<comment type="caution">
    <text evidence="2">The sequence shown here is derived from an EMBL/GenBank/DDBJ whole genome shotgun (WGS) entry which is preliminary data.</text>
</comment>
<feature type="domain" description="PPM-type phosphatase" evidence="1">
    <location>
        <begin position="8"/>
        <end position="260"/>
    </location>
</feature>
<dbReference type="Gene3D" id="3.60.40.10">
    <property type="entry name" value="PPM-type phosphatase domain"/>
    <property type="match status" value="1"/>
</dbReference>
<evidence type="ECO:0000313" key="2">
    <source>
        <dbReference type="EMBL" id="MDQ2090886.1"/>
    </source>
</evidence>
<reference evidence="2" key="2">
    <citation type="submission" date="2023-02" db="EMBL/GenBank/DDBJ databases">
        <title>'Rhodoalgimonas zhirmunskyi' gen. nov., isolated from a red alga.</title>
        <authorList>
            <person name="Nedashkovskaya O.I."/>
            <person name="Otstavnykh N.Y."/>
            <person name="Bystritskaya E.P."/>
            <person name="Balabanova L.A."/>
            <person name="Isaeva M.P."/>
        </authorList>
    </citation>
    <scope>NUCLEOTIDE SEQUENCE</scope>
    <source>
        <strain evidence="2">KCTC 52189</strain>
    </source>
</reference>
<dbReference type="SUPFAM" id="SSF81606">
    <property type="entry name" value="PP2C-like"/>
    <property type="match status" value="1"/>
</dbReference>
<protein>
    <submittedName>
        <fullName evidence="2">Protein phosphatase 2C domain-containing protein</fullName>
    </submittedName>
</protein>